<name>A0ABS9VPJ2_9SPHN</name>
<evidence type="ECO:0000313" key="15">
    <source>
        <dbReference type="Proteomes" id="UP001203058"/>
    </source>
</evidence>
<dbReference type="Proteomes" id="UP001203058">
    <property type="component" value="Unassembled WGS sequence"/>
</dbReference>
<sequence length="174" mass="18743">MRNWLIVAAATALVAMPASAALQTGAKAPDFTTAGAVGGKEFKLHLAEQLKHGPVVLYFFPKAFTKGCTLEAHAFSEASNDFKKAGARVIGMSADDITTLKKFSVEECRSAFPVATATPAVIKAYDVSLKRKPELTDRTSYVMGRDGKIVYVHSDLDWSQHVAKTLAAVKALKR</sequence>
<comment type="catalytic activity">
    <reaction evidence="11">
        <text>a hydroperoxide + [thioredoxin]-dithiol = an alcohol + [thioredoxin]-disulfide + H2O</text>
        <dbReference type="Rhea" id="RHEA:62620"/>
        <dbReference type="Rhea" id="RHEA-COMP:10698"/>
        <dbReference type="Rhea" id="RHEA-COMP:10700"/>
        <dbReference type="ChEBI" id="CHEBI:15377"/>
        <dbReference type="ChEBI" id="CHEBI:29950"/>
        <dbReference type="ChEBI" id="CHEBI:30879"/>
        <dbReference type="ChEBI" id="CHEBI:35924"/>
        <dbReference type="ChEBI" id="CHEBI:50058"/>
        <dbReference type="EC" id="1.11.1.24"/>
    </reaction>
</comment>
<evidence type="ECO:0000256" key="4">
    <source>
        <dbReference type="ARBA" id="ARBA00022862"/>
    </source>
</evidence>
<dbReference type="InterPro" id="IPR050924">
    <property type="entry name" value="Peroxiredoxin_BCP/PrxQ"/>
</dbReference>
<feature type="chain" id="PRO_5047410334" description="thioredoxin-dependent peroxiredoxin" evidence="12">
    <location>
        <begin position="21"/>
        <end position="174"/>
    </location>
</feature>
<dbReference type="Gene3D" id="3.40.30.10">
    <property type="entry name" value="Glutaredoxin"/>
    <property type="match status" value="1"/>
</dbReference>
<keyword evidence="7" id="KW-0676">Redox-active center</keyword>
<evidence type="ECO:0000259" key="13">
    <source>
        <dbReference type="PROSITE" id="PS51352"/>
    </source>
</evidence>
<accession>A0ABS9VPJ2</accession>
<proteinExistence type="inferred from homology"/>
<evidence type="ECO:0000256" key="5">
    <source>
        <dbReference type="ARBA" id="ARBA00023002"/>
    </source>
</evidence>
<gene>
    <name evidence="14" type="ORF">LZ016_12355</name>
</gene>
<protein>
    <recommendedName>
        <fullName evidence="2">thioredoxin-dependent peroxiredoxin</fullName>
        <ecNumber evidence="2">1.11.1.24</ecNumber>
    </recommendedName>
    <alternativeName>
        <fullName evidence="8">Thioredoxin peroxidase</fullName>
    </alternativeName>
    <alternativeName>
        <fullName evidence="10">Thioredoxin-dependent peroxiredoxin Bcp</fullName>
    </alternativeName>
</protein>
<comment type="similarity">
    <text evidence="9">Belongs to the peroxiredoxin family. BCP/PrxQ subfamily.</text>
</comment>
<dbReference type="PROSITE" id="PS51352">
    <property type="entry name" value="THIOREDOXIN_2"/>
    <property type="match status" value="1"/>
</dbReference>
<comment type="caution">
    <text evidence="14">The sequence shown here is derived from an EMBL/GenBank/DDBJ whole genome shotgun (WGS) entry which is preliminary data.</text>
</comment>
<keyword evidence="4" id="KW-0049">Antioxidant</keyword>
<dbReference type="EMBL" id="JAKZHW010000002">
    <property type="protein sequence ID" value="MCH8616885.1"/>
    <property type="molecule type" value="Genomic_DNA"/>
</dbReference>
<keyword evidence="6" id="KW-1015">Disulfide bond</keyword>
<evidence type="ECO:0000256" key="7">
    <source>
        <dbReference type="ARBA" id="ARBA00023284"/>
    </source>
</evidence>
<keyword evidence="15" id="KW-1185">Reference proteome</keyword>
<comment type="function">
    <text evidence="1">Thiol-specific peroxidase that catalyzes the reduction of hydrogen peroxide and organic hydroperoxides to water and alcohols, respectively. Plays a role in cell protection against oxidative stress by detoxifying peroxides and as sensor of hydrogen peroxide-mediated signaling events.</text>
</comment>
<dbReference type="Pfam" id="PF00578">
    <property type="entry name" value="AhpC-TSA"/>
    <property type="match status" value="1"/>
</dbReference>
<evidence type="ECO:0000256" key="8">
    <source>
        <dbReference type="ARBA" id="ARBA00032824"/>
    </source>
</evidence>
<dbReference type="InterPro" id="IPR013766">
    <property type="entry name" value="Thioredoxin_domain"/>
</dbReference>
<dbReference type="EC" id="1.11.1.24" evidence="2"/>
<evidence type="ECO:0000256" key="2">
    <source>
        <dbReference type="ARBA" id="ARBA00013017"/>
    </source>
</evidence>
<organism evidence="14 15">
    <name type="scientific">Sphingomonas telluris</name>
    <dbReference type="NCBI Taxonomy" id="2907998"/>
    <lineage>
        <taxon>Bacteria</taxon>
        <taxon>Pseudomonadati</taxon>
        <taxon>Pseudomonadota</taxon>
        <taxon>Alphaproteobacteria</taxon>
        <taxon>Sphingomonadales</taxon>
        <taxon>Sphingomonadaceae</taxon>
        <taxon>Sphingomonas</taxon>
    </lineage>
</organism>
<keyword evidence="5" id="KW-0560">Oxidoreductase</keyword>
<dbReference type="InterPro" id="IPR036249">
    <property type="entry name" value="Thioredoxin-like_sf"/>
</dbReference>
<evidence type="ECO:0000256" key="11">
    <source>
        <dbReference type="ARBA" id="ARBA00049091"/>
    </source>
</evidence>
<dbReference type="SUPFAM" id="SSF52833">
    <property type="entry name" value="Thioredoxin-like"/>
    <property type="match status" value="1"/>
</dbReference>
<evidence type="ECO:0000256" key="10">
    <source>
        <dbReference type="ARBA" id="ARBA00042639"/>
    </source>
</evidence>
<dbReference type="PANTHER" id="PTHR42801">
    <property type="entry name" value="THIOREDOXIN-DEPENDENT PEROXIDE REDUCTASE"/>
    <property type="match status" value="1"/>
</dbReference>
<dbReference type="RefSeq" id="WP_241447766.1">
    <property type="nucleotide sequence ID" value="NZ_JAKZHW010000002.1"/>
</dbReference>
<feature type="signal peptide" evidence="12">
    <location>
        <begin position="1"/>
        <end position="20"/>
    </location>
</feature>
<evidence type="ECO:0000256" key="3">
    <source>
        <dbReference type="ARBA" id="ARBA00022559"/>
    </source>
</evidence>
<dbReference type="InterPro" id="IPR000866">
    <property type="entry name" value="AhpC/TSA"/>
</dbReference>
<evidence type="ECO:0000313" key="14">
    <source>
        <dbReference type="EMBL" id="MCH8616885.1"/>
    </source>
</evidence>
<evidence type="ECO:0000256" key="1">
    <source>
        <dbReference type="ARBA" id="ARBA00003330"/>
    </source>
</evidence>
<feature type="domain" description="Thioredoxin" evidence="13">
    <location>
        <begin position="22"/>
        <end position="174"/>
    </location>
</feature>
<reference evidence="14 15" key="1">
    <citation type="submission" date="2022-03" db="EMBL/GenBank/DDBJ databases">
        <authorList>
            <person name="Jo J.-H."/>
            <person name="Im W.-T."/>
        </authorList>
    </citation>
    <scope>NUCLEOTIDE SEQUENCE [LARGE SCALE GENOMIC DNA]</scope>
    <source>
        <strain evidence="14 15">SM33</strain>
    </source>
</reference>
<dbReference type="PANTHER" id="PTHR42801:SF4">
    <property type="entry name" value="AHPC_TSA FAMILY PROTEIN"/>
    <property type="match status" value="1"/>
</dbReference>
<keyword evidence="12" id="KW-0732">Signal</keyword>
<evidence type="ECO:0000256" key="6">
    <source>
        <dbReference type="ARBA" id="ARBA00023157"/>
    </source>
</evidence>
<dbReference type="CDD" id="cd03017">
    <property type="entry name" value="PRX_BCP"/>
    <property type="match status" value="1"/>
</dbReference>
<evidence type="ECO:0000256" key="9">
    <source>
        <dbReference type="ARBA" id="ARBA00038489"/>
    </source>
</evidence>
<evidence type="ECO:0000256" key="12">
    <source>
        <dbReference type="SAM" id="SignalP"/>
    </source>
</evidence>
<keyword evidence="3" id="KW-0575">Peroxidase</keyword>